<name>A0ACD5THZ7_AVESA</name>
<keyword evidence="2" id="KW-1185">Reference proteome</keyword>
<evidence type="ECO:0000313" key="1">
    <source>
        <dbReference type="EnsemblPlants" id="AVESA.00010b.r2.1AG0057640.1.CDS"/>
    </source>
</evidence>
<dbReference type="Proteomes" id="UP001732700">
    <property type="component" value="Chromosome 1A"/>
</dbReference>
<sequence>MAGKEFDSLELNGHNYPTWSMDIKIALASREIVRAIQNPDDPLPAGAAPLREEQKYVALYIIRHHIHPDLKSEYLEEESLFTLFQALKTRYEKQKAVVLPEALHDWTHLRFQDFKSVGDYNHEAEKHDELLAKNGSQRPVGSQPLPEVHMNVANGRKFGGAFNGNQSNFKGKCKRNRNRKPRNSDRRKGTAKPKYDKTRLCDKCGCYTHPTNKCKTPKHLAILYQQSQGRKAPQGKRFEANFNLHPDGTNGAGCSQDAPPGPSNTMTLQQPEDPMSTENMMIEYASNNVFGDFD</sequence>
<accession>A0ACD5THZ7</accession>
<dbReference type="EnsemblPlants" id="AVESA.00010b.r2.1AG0057640.1">
    <property type="protein sequence ID" value="AVESA.00010b.r2.1AG0057640.1.CDS"/>
    <property type="gene ID" value="AVESA.00010b.r2.1AG0057640"/>
</dbReference>
<reference evidence="1" key="1">
    <citation type="submission" date="2021-05" db="EMBL/GenBank/DDBJ databases">
        <authorList>
            <person name="Scholz U."/>
            <person name="Mascher M."/>
            <person name="Fiebig A."/>
        </authorList>
    </citation>
    <scope>NUCLEOTIDE SEQUENCE [LARGE SCALE GENOMIC DNA]</scope>
</reference>
<proteinExistence type="predicted"/>
<reference evidence="1" key="2">
    <citation type="submission" date="2025-09" db="UniProtKB">
        <authorList>
            <consortium name="EnsemblPlants"/>
        </authorList>
    </citation>
    <scope>IDENTIFICATION</scope>
</reference>
<protein>
    <submittedName>
        <fullName evidence="1">Uncharacterized protein</fullName>
    </submittedName>
</protein>
<organism evidence="1 2">
    <name type="scientific">Avena sativa</name>
    <name type="common">Oat</name>
    <dbReference type="NCBI Taxonomy" id="4498"/>
    <lineage>
        <taxon>Eukaryota</taxon>
        <taxon>Viridiplantae</taxon>
        <taxon>Streptophyta</taxon>
        <taxon>Embryophyta</taxon>
        <taxon>Tracheophyta</taxon>
        <taxon>Spermatophyta</taxon>
        <taxon>Magnoliopsida</taxon>
        <taxon>Liliopsida</taxon>
        <taxon>Poales</taxon>
        <taxon>Poaceae</taxon>
        <taxon>BOP clade</taxon>
        <taxon>Pooideae</taxon>
        <taxon>Poodae</taxon>
        <taxon>Poeae</taxon>
        <taxon>Poeae Chloroplast Group 1 (Aveneae type)</taxon>
        <taxon>Aveninae</taxon>
        <taxon>Avena</taxon>
    </lineage>
</organism>
<evidence type="ECO:0000313" key="2">
    <source>
        <dbReference type="Proteomes" id="UP001732700"/>
    </source>
</evidence>